<evidence type="ECO:0000313" key="15">
    <source>
        <dbReference type="Proteomes" id="UP001168098"/>
    </source>
</evidence>
<proteinExistence type="predicted"/>
<protein>
    <recommendedName>
        <fullName evidence="13">S-adenosylmethionine synthetase C-terminal domain-containing protein</fullName>
    </recommendedName>
</protein>
<evidence type="ECO:0000256" key="3">
    <source>
        <dbReference type="ARBA" id="ARBA00004496"/>
    </source>
</evidence>
<evidence type="ECO:0000313" key="14">
    <source>
        <dbReference type="EMBL" id="KAJ9678723.1"/>
    </source>
</evidence>
<keyword evidence="12" id="KW-0170">Cobalt</keyword>
<feature type="domain" description="S-adenosylmethionine synthetase C-terminal" evidence="13">
    <location>
        <begin position="15"/>
        <end position="62"/>
    </location>
</feature>
<comment type="cofactor">
    <cofactor evidence="1">
        <name>Mn(2+)</name>
        <dbReference type="ChEBI" id="CHEBI:29035"/>
    </cofactor>
</comment>
<dbReference type="GO" id="GO:0006730">
    <property type="term" value="P:one-carbon metabolic process"/>
    <property type="evidence" value="ECO:0007669"/>
    <property type="project" value="UniProtKB-KW"/>
</dbReference>
<evidence type="ECO:0000256" key="6">
    <source>
        <dbReference type="ARBA" id="ARBA00022679"/>
    </source>
</evidence>
<gene>
    <name evidence="14" type="ORF">PVL29_020802</name>
</gene>
<dbReference type="EMBL" id="JARBHA010000016">
    <property type="protein sequence ID" value="KAJ9678723.1"/>
    <property type="molecule type" value="Genomic_DNA"/>
</dbReference>
<dbReference type="GO" id="GO:0005524">
    <property type="term" value="F:ATP binding"/>
    <property type="evidence" value="ECO:0007669"/>
    <property type="project" value="UniProtKB-KW"/>
</dbReference>
<evidence type="ECO:0000259" key="13">
    <source>
        <dbReference type="Pfam" id="PF02773"/>
    </source>
</evidence>
<evidence type="ECO:0000256" key="1">
    <source>
        <dbReference type="ARBA" id="ARBA00001936"/>
    </source>
</evidence>
<keyword evidence="5" id="KW-0554">One-carbon metabolism</keyword>
<sequence>MKAILQLNPSGHFVIGGSHGDAGLTGRKIIINIYRGWGAHDGDVFSGKDPTKMDRSVACMARGNNYYSGPLLHGFLTWNPLSDVPDCFSVVYRPEMSAFNEPQSAPLTHSVRFGLASDLSGL</sequence>
<dbReference type="InterPro" id="IPR022630">
    <property type="entry name" value="S-AdoMet_synt_C"/>
</dbReference>
<keyword evidence="11" id="KW-0630">Potassium</keyword>
<dbReference type="Pfam" id="PF02773">
    <property type="entry name" value="S-AdoMet_synt_C"/>
    <property type="match status" value="1"/>
</dbReference>
<dbReference type="PANTHER" id="PTHR11964">
    <property type="entry name" value="S-ADENOSYLMETHIONINE SYNTHETASE"/>
    <property type="match status" value="1"/>
</dbReference>
<evidence type="ECO:0000256" key="9">
    <source>
        <dbReference type="ARBA" id="ARBA00022840"/>
    </source>
</evidence>
<dbReference type="GO" id="GO:0004478">
    <property type="term" value="F:methionine adenosyltransferase activity"/>
    <property type="evidence" value="ECO:0007669"/>
    <property type="project" value="InterPro"/>
</dbReference>
<evidence type="ECO:0000256" key="7">
    <source>
        <dbReference type="ARBA" id="ARBA00022723"/>
    </source>
</evidence>
<keyword evidence="8" id="KW-0547">Nucleotide-binding</keyword>
<dbReference type="AlphaFoldDB" id="A0AA38YXU9"/>
<comment type="subcellular location">
    <subcellularLocation>
        <location evidence="3">Cytoplasm</location>
    </subcellularLocation>
</comment>
<comment type="caution">
    <text evidence="14">The sequence shown here is derived from an EMBL/GenBank/DDBJ whole genome shotgun (WGS) entry which is preliminary data.</text>
</comment>
<dbReference type="Proteomes" id="UP001168098">
    <property type="component" value="Unassembled WGS sequence"/>
</dbReference>
<keyword evidence="7" id="KW-0479">Metal-binding</keyword>
<keyword evidence="10" id="KW-0460">Magnesium</keyword>
<keyword evidence="9" id="KW-0067">ATP-binding</keyword>
<dbReference type="GO" id="GO:0006556">
    <property type="term" value="P:S-adenosylmethionine biosynthetic process"/>
    <property type="evidence" value="ECO:0007669"/>
    <property type="project" value="InterPro"/>
</dbReference>
<keyword evidence="6" id="KW-0808">Transferase</keyword>
<dbReference type="Gene3D" id="3.30.300.10">
    <property type="match status" value="2"/>
</dbReference>
<reference evidence="14 15" key="1">
    <citation type="journal article" date="2023" name="BMC Biotechnol.">
        <title>Vitis rotundifolia cv Carlos genome sequencing.</title>
        <authorList>
            <person name="Huff M."/>
            <person name="Hulse-Kemp A."/>
            <person name="Scheffler B."/>
            <person name="Youngblood R."/>
            <person name="Simpson S."/>
            <person name="Babiker E."/>
            <person name="Staton M."/>
        </authorList>
    </citation>
    <scope>NUCLEOTIDE SEQUENCE [LARGE SCALE GENOMIC DNA]</scope>
    <source>
        <tissue evidence="14">Leaf</tissue>
    </source>
</reference>
<keyword evidence="15" id="KW-1185">Reference proteome</keyword>
<dbReference type="GO" id="GO:0046872">
    <property type="term" value="F:metal ion binding"/>
    <property type="evidence" value="ECO:0007669"/>
    <property type="project" value="UniProtKB-KW"/>
</dbReference>
<accession>A0AA38YXU9</accession>
<name>A0AA38YXU9_VITRO</name>
<evidence type="ECO:0000256" key="8">
    <source>
        <dbReference type="ARBA" id="ARBA00022741"/>
    </source>
</evidence>
<dbReference type="GO" id="GO:0005737">
    <property type="term" value="C:cytoplasm"/>
    <property type="evidence" value="ECO:0007669"/>
    <property type="project" value="UniProtKB-SubCell"/>
</dbReference>
<keyword evidence="4" id="KW-0963">Cytoplasm</keyword>
<dbReference type="SUPFAM" id="SSF55973">
    <property type="entry name" value="S-adenosylmethionine synthetase"/>
    <property type="match status" value="1"/>
</dbReference>
<evidence type="ECO:0000256" key="12">
    <source>
        <dbReference type="ARBA" id="ARBA00023285"/>
    </source>
</evidence>
<organism evidence="14 15">
    <name type="scientific">Vitis rotundifolia</name>
    <name type="common">Muscadine grape</name>
    <dbReference type="NCBI Taxonomy" id="103349"/>
    <lineage>
        <taxon>Eukaryota</taxon>
        <taxon>Viridiplantae</taxon>
        <taxon>Streptophyta</taxon>
        <taxon>Embryophyta</taxon>
        <taxon>Tracheophyta</taxon>
        <taxon>Spermatophyta</taxon>
        <taxon>Magnoliopsida</taxon>
        <taxon>eudicotyledons</taxon>
        <taxon>Gunneridae</taxon>
        <taxon>Pentapetalae</taxon>
        <taxon>rosids</taxon>
        <taxon>Vitales</taxon>
        <taxon>Vitaceae</taxon>
        <taxon>Viteae</taxon>
        <taxon>Vitis</taxon>
    </lineage>
</organism>
<dbReference type="InterPro" id="IPR022636">
    <property type="entry name" value="S-AdoMet_synthetase_sfam"/>
</dbReference>
<dbReference type="InterPro" id="IPR002133">
    <property type="entry name" value="S-AdoMet_synthetase"/>
</dbReference>
<evidence type="ECO:0000256" key="11">
    <source>
        <dbReference type="ARBA" id="ARBA00022958"/>
    </source>
</evidence>
<evidence type="ECO:0000256" key="5">
    <source>
        <dbReference type="ARBA" id="ARBA00022563"/>
    </source>
</evidence>
<evidence type="ECO:0000256" key="10">
    <source>
        <dbReference type="ARBA" id="ARBA00022842"/>
    </source>
</evidence>
<evidence type="ECO:0000256" key="4">
    <source>
        <dbReference type="ARBA" id="ARBA00022490"/>
    </source>
</evidence>
<comment type="cofactor">
    <cofactor evidence="2">
        <name>Co(2+)</name>
        <dbReference type="ChEBI" id="CHEBI:48828"/>
    </cofactor>
</comment>
<evidence type="ECO:0000256" key="2">
    <source>
        <dbReference type="ARBA" id="ARBA00001941"/>
    </source>
</evidence>